<evidence type="ECO:0000313" key="8">
    <source>
        <dbReference type="EMBL" id="CAE0712835.1"/>
    </source>
</evidence>
<evidence type="ECO:0008006" key="11">
    <source>
        <dbReference type="Google" id="ProtNLM"/>
    </source>
</evidence>
<dbReference type="Pfam" id="PF00153">
    <property type="entry name" value="Mito_carr"/>
    <property type="match status" value="2"/>
</dbReference>
<dbReference type="EMBL" id="HBIX01007129">
    <property type="protein sequence ID" value="CAE0712834.1"/>
    <property type="molecule type" value="Transcribed_RNA"/>
</dbReference>
<dbReference type="GO" id="GO:0016020">
    <property type="term" value="C:membrane"/>
    <property type="evidence" value="ECO:0007669"/>
    <property type="project" value="UniProtKB-SubCell"/>
</dbReference>
<feature type="compositionally biased region" description="Basic residues" evidence="6">
    <location>
        <begin position="445"/>
        <end position="454"/>
    </location>
</feature>
<dbReference type="EMBL" id="HBIX01007131">
    <property type="protein sequence ID" value="CAE0712836.1"/>
    <property type="molecule type" value="Transcribed_RNA"/>
</dbReference>
<evidence type="ECO:0000313" key="7">
    <source>
        <dbReference type="EMBL" id="CAE0712834.1"/>
    </source>
</evidence>
<keyword evidence="5" id="KW-0813">Transport</keyword>
<feature type="region of interest" description="Disordered" evidence="6">
    <location>
        <begin position="84"/>
        <end position="109"/>
    </location>
</feature>
<keyword evidence="2 4" id="KW-0812">Transmembrane</keyword>
<evidence type="ECO:0000313" key="9">
    <source>
        <dbReference type="EMBL" id="CAE0712836.1"/>
    </source>
</evidence>
<evidence type="ECO:0000313" key="10">
    <source>
        <dbReference type="EMBL" id="CAE0712837.1"/>
    </source>
</evidence>
<evidence type="ECO:0000256" key="1">
    <source>
        <dbReference type="ARBA" id="ARBA00004141"/>
    </source>
</evidence>
<organism evidence="7">
    <name type="scientific">Pseudo-nitzschia australis</name>
    <dbReference type="NCBI Taxonomy" id="44445"/>
    <lineage>
        <taxon>Eukaryota</taxon>
        <taxon>Sar</taxon>
        <taxon>Stramenopiles</taxon>
        <taxon>Ochrophyta</taxon>
        <taxon>Bacillariophyta</taxon>
        <taxon>Bacillariophyceae</taxon>
        <taxon>Bacillariophycidae</taxon>
        <taxon>Bacillariales</taxon>
        <taxon>Bacillariaceae</taxon>
        <taxon>Pseudo-nitzschia</taxon>
    </lineage>
</organism>
<proteinExistence type="inferred from homology"/>
<dbReference type="InterPro" id="IPR018108">
    <property type="entry name" value="MCP_transmembrane"/>
</dbReference>
<sequence>MGSRSNTNYVYQKYTMSRHPHTFRRWNLLAMVTAVSVLFSILDNNCLQHKHPQVDMNGNRSCGSTVPLFAEAVSVAFVGVSLNGDENDETDGNANANDNENGNASGNGTTILEAGRTLSRLGDSAAAAESKTDSNPTTTTTLSVGEIFRKAGRKALGGGLPGAAAGVVQVFTLMWLRTAINYQCRYGGSFLSTISILFNDGGIRRFYRGIGFALFQAPIARFVATASNDGVLALLAGLPLTKDWAPAVTTLFASLTVGAFRLLLMPIDTCKTILQVDSREGFRALVRRVRAGKIGALYQGALATAVSSTIGHYPWFVIFNALSSAEWLKNMVTSKLLRNASIGLVASVVSDTVVNVFRVIKTTKQSIGSKHDFSYSDTIRVIVAADGWKGLFGRGLRARVFANSIQSIMFTVIWRGLAERWGNNDEAETVSGSKNESESSTMIRKGVRSSKRKPTKTEQADEMVEENL</sequence>
<evidence type="ECO:0000256" key="4">
    <source>
        <dbReference type="PROSITE-ProRule" id="PRU00282"/>
    </source>
</evidence>
<feature type="compositionally biased region" description="Low complexity" evidence="6">
    <location>
        <begin position="92"/>
        <end position="108"/>
    </location>
</feature>
<reference evidence="7" key="1">
    <citation type="submission" date="2021-01" db="EMBL/GenBank/DDBJ databases">
        <authorList>
            <person name="Corre E."/>
            <person name="Pelletier E."/>
            <person name="Niang G."/>
            <person name="Scheremetjew M."/>
            <person name="Finn R."/>
            <person name="Kale V."/>
            <person name="Holt S."/>
            <person name="Cochrane G."/>
            <person name="Meng A."/>
            <person name="Brown T."/>
            <person name="Cohen L."/>
        </authorList>
    </citation>
    <scope>NUCLEOTIDE SEQUENCE</scope>
    <source>
        <strain evidence="7">10249 10 AB</strain>
    </source>
</reference>
<protein>
    <recommendedName>
        <fullName evidence="11">Mitochondrial carrier protein</fullName>
    </recommendedName>
</protein>
<dbReference type="PANTHER" id="PTHR47567">
    <property type="entry name" value="MITOCHONDRIAL SUBSTRATE/SOLUTE CARRIER"/>
    <property type="match status" value="1"/>
</dbReference>
<dbReference type="PROSITE" id="PS50920">
    <property type="entry name" value="SOLCAR"/>
    <property type="match status" value="1"/>
</dbReference>
<dbReference type="Gene3D" id="1.50.40.10">
    <property type="entry name" value="Mitochondrial carrier domain"/>
    <property type="match status" value="1"/>
</dbReference>
<evidence type="ECO:0000256" key="2">
    <source>
        <dbReference type="ARBA" id="ARBA00022692"/>
    </source>
</evidence>
<dbReference type="EMBL" id="HBIX01007130">
    <property type="protein sequence ID" value="CAE0712835.1"/>
    <property type="molecule type" value="Transcribed_RNA"/>
</dbReference>
<evidence type="ECO:0000256" key="5">
    <source>
        <dbReference type="RuleBase" id="RU000488"/>
    </source>
</evidence>
<dbReference type="PANTHER" id="PTHR47567:SF1">
    <property type="entry name" value="NAD-DEPENDENT EPIMERASE_DEHYDRATASE DOMAIN-CONTAINING PROTEIN"/>
    <property type="match status" value="1"/>
</dbReference>
<feature type="compositionally biased region" description="Polar residues" evidence="6">
    <location>
        <begin position="430"/>
        <end position="442"/>
    </location>
</feature>
<feature type="repeat" description="Solcar" evidence="4">
    <location>
        <begin position="245"/>
        <end position="325"/>
    </location>
</feature>
<accession>A0A6U9X4E8</accession>
<comment type="similarity">
    <text evidence="5">Belongs to the mitochondrial carrier (TC 2.A.29) family.</text>
</comment>
<name>A0A6U9X4E8_9STRA</name>
<evidence type="ECO:0000256" key="3">
    <source>
        <dbReference type="ARBA" id="ARBA00023136"/>
    </source>
</evidence>
<keyword evidence="3 4" id="KW-0472">Membrane</keyword>
<evidence type="ECO:0000256" key="6">
    <source>
        <dbReference type="SAM" id="MobiDB-lite"/>
    </source>
</evidence>
<dbReference type="EMBL" id="HBIX01007132">
    <property type="protein sequence ID" value="CAE0712837.1"/>
    <property type="molecule type" value="Transcribed_RNA"/>
</dbReference>
<comment type="subcellular location">
    <subcellularLocation>
        <location evidence="1">Membrane</location>
        <topology evidence="1">Multi-pass membrane protein</topology>
    </subcellularLocation>
</comment>
<feature type="region of interest" description="Disordered" evidence="6">
    <location>
        <begin position="425"/>
        <end position="468"/>
    </location>
</feature>
<dbReference type="InterPro" id="IPR023395">
    <property type="entry name" value="MCP_dom_sf"/>
</dbReference>
<dbReference type="AlphaFoldDB" id="A0A6U9X4E8"/>
<dbReference type="SUPFAM" id="SSF103506">
    <property type="entry name" value="Mitochondrial carrier"/>
    <property type="match status" value="1"/>
</dbReference>
<gene>
    <name evidence="7" type="ORF">PAUS00366_LOCUS5586</name>
    <name evidence="8" type="ORF">PAUS00366_LOCUS5587</name>
    <name evidence="9" type="ORF">PAUS00366_LOCUS5588</name>
    <name evidence="10" type="ORF">PAUS00366_LOCUS5589</name>
</gene>